<organism evidence="4 5">
    <name type="scientific">Dentiscutata erythropus</name>
    <dbReference type="NCBI Taxonomy" id="1348616"/>
    <lineage>
        <taxon>Eukaryota</taxon>
        <taxon>Fungi</taxon>
        <taxon>Fungi incertae sedis</taxon>
        <taxon>Mucoromycota</taxon>
        <taxon>Glomeromycotina</taxon>
        <taxon>Glomeromycetes</taxon>
        <taxon>Diversisporales</taxon>
        <taxon>Gigasporaceae</taxon>
        <taxon>Dentiscutata</taxon>
    </lineage>
</organism>
<keyword evidence="2" id="KW-1133">Transmembrane helix</keyword>
<proteinExistence type="predicted"/>
<evidence type="ECO:0000313" key="4">
    <source>
        <dbReference type="EMBL" id="CAG8781669.1"/>
    </source>
</evidence>
<evidence type="ECO:0000256" key="1">
    <source>
        <dbReference type="SAM" id="MobiDB-lite"/>
    </source>
</evidence>
<reference evidence="4" key="1">
    <citation type="submission" date="2021-06" db="EMBL/GenBank/DDBJ databases">
        <authorList>
            <person name="Kallberg Y."/>
            <person name="Tangrot J."/>
            <person name="Rosling A."/>
        </authorList>
    </citation>
    <scope>NUCLEOTIDE SEQUENCE</scope>
    <source>
        <strain evidence="4">MA453B</strain>
    </source>
</reference>
<dbReference type="AlphaFoldDB" id="A0A9N9JH28"/>
<keyword evidence="2" id="KW-0472">Membrane</keyword>
<feature type="signal peptide" evidence="3">
    <location>
        <begin position="1"/>
        <end position="24"/>
    </location>
</feature>
<gene>
    <name evidence="4" type="ORF">DERYTH_LOCUS19719</name>
</gene>
<keyword evidence="5" id="KW-1185">Reference proteome</keyword>
<feature type="transmembrane region" description="Helical" evidence="2">
    <location>
        <begin position="88"/>
        <end position="106"/>
    </location>
</feature>
<feature type="compositionally biased region" description="Polar residues" evidence="1">
    <location>
        <begin position="117"/>
        <end position="128"/>
    </location>
</feature>
<feature type="compositionally biased region" description="Basic and acidic residues" evidence="1">
    <location>
        <begin position="129"/>
        <end position="140"/>
    </location>
</feature>
<accession>A0A9N9JH28</accession>
<feature type="chain" id="PRO_5040363430" evidence="3">
    <location>
        <begin position="25"/>
        <end position="140"/>
    </location>
</feature>
<feature type="non-terminal residue" evidence="4">
    <location>
        <position position="140"/>
    </location>
</feature>
<name>A0A9N9JH28_9GLOM</name>
<sequence length="140" mass="15506">WGKKTPDKTWLLSLLVAKLSPTDCSSCERLFLRVLKTFSNGRLFLFSCGLDKKIPMPKLSPTVGSSFGGSFSYVWLFLWTTLPVSSSLTGGSSCGQLFLWVLLWVGKRKIPMARLLSPTNGSPPTGKKNSYDTIDKLVRN</sequence>
<evidence type="ECO:0000256" key="3">
    <source>
        <dbReference type="SAM" id="SignalP"/>
    </source>
</evidence>
<protein>
    <submittedName>
        <fullName evidence="4">12488_t:CDS:1</fullName>
    </submittedName>
</protein>
<keyword evidence="3" id="KW-0732">Signal</keyword>
<comment type="caution">
    <text evidence="4">The sequence shown here is derived from an EMBL/GenBank/DDBJ whole genome shotgun (WGS) entry which is preliminary data.</text>
</comment>
<dbReference type="EMBL" id="CAJVPY010022062">
    <property type="protein sequence ID" value="CAG8781669.1"/>
    <property type="molecule type" value="Genomic_DNA"/>
</dbReference>
<evidence type="ECO:0000313" key="5">
    <source>
        <dbReference type="Proteomes" id="UP000789405"/>
    </source>
</evidence>
<evidence type="ECO:0000256" key="2">
    <source>
        <dbReference type="SAM" id="Phobius"/>
    </source>
</evidence>
<feature type="transmembrane region" description="Helical" evidence="2">
    <location>
        <begin position="62"/>
        <end position="82"/>
    </location>
</feature>
<feature type="region of interest" description="Disordered" evidence="1">
    <location>
        <begin position="116"/>
        <end position="140"/>
    </location>
</feature>
<dbReference type="Proteomes" id="UP000789405">
    <property type="component" value="Unassembled WGS sequence"/>
</dbReference>
<keyword evidence="2" id="KW-0812">Transmembrane</keyword>